<name>A0A4D6YKD5_9GAMM</name>
<keyword evidence="9" id="KW-1185">Reference proteome</keyword>
<dbReference type="AlphaFoldDB" id="A0A4D6YKD5"/>
<proteinExistence type="inferred from homology"/>
<feature type="transmembrane region" description="Helical" evidence="7">
    <location>
        <begin position="190"/>
        <end position="211"/>
    </location>
</feature>
<dbReference type="RefSeq" id="WP_158349446.1">
    <property type="nucleotide sequence ID" value="NZ_CP032996.1"/>
</dbReference>
<accession>A0A4D6YKD5</accession>
<dbReference type="PANTHER" id="PTHR33508:SF1">
    <property type="entry name" value="UPF0056 MEMBRANE PROTEIN YHCE"/>
    <property type="match status" value="1"/>
</dbReference>
<dbReference type="OrthoDB" id="21094at2"/>
<evidence type="ECO:0000256" key="1">
    <source>
        <dbReference type="ARBA" id="ARBA00004651"/>
    </source>
</evidence>
<sequence>MNNLNIDFKNYLHFFLGLFAVINPIGMIPIFIAMTGFQSTKERNKINIISNITAAFILIISLSLGNMILNFFEISIESFRIAGGILIISISISMIHGTLMNNLIKNKNKNKFFYNKENISIIPLAMPLIAGPGAISSTIIWSTHHNNWNNKLGCILVILLFSFICWIFFQIAPIFIKILGSTGINILTRIMGLLLMSLGIEFIISSIITIFTKML</sequence>
<evidence type="ECO:0000313" key="8">
    <source>
        <dbReference type="EMBL" id="QCI27181.1"/>
    </source>
</evidence>
<dbReference type="Pfam" id="PF01914">
    <property type="entry name" value="MarC"/>
    <property type="match status" value="1"/>
</dbReference>
<dbReference type="Proteomes" id="UP000298603">
    <property type="component" value="Chromosome"/>
</dbReference>
<feature type="transmembrane region" description="Helical" evidence="7">
    <location>
        <begin position="121"/>
        <end position="143"/>
    </location>
</feature>
<dbReference type="GO" id="GO:0005886">
    <property type="term" value="C:plasma membrane"/>
    <property type="evidence" value="ECO:0007669"/>
    <property type="project" value="UniProtKB-SubCell"/>
</dbReference>
<evidence type="ECO:0000256" key="7">
    <source>
        <dbReference type="RuleBase" id="RU362048"/>
    </source>
</evidence>
<feature type="transmembrane region" description="Helical" evidence="7">
    <location>
        <begin position="46"/>
        <end position="69"/>
    </location>
</feature>
<gene>
    <name evidence="8" type="ORF">D9V81_00940</name>
</gene>
<evidence type="ECO:0000256" key="2">
    <source>
        <dbReference type="ARBA" id="ARBA00009784"/>
    </source>
</evidence>
<feature type="transmembrane region" description="Helical" evidence="7">
    <location>
        <begin position="12"/>
        <end position="34"/>
    </location>
</feature>
<keyword evidence="3" id="KW-1003">Cell membrane</keyword>
<dbReference type="PANTHER" id="PTHR33508">
    <property type="entry name" value="UPF0056 MEMBRANE PROTEIN YHCE"/>
    <property type="match status" value="1"/>
</dbReference>
<evidence type="ECO:0000256" key="5">
    <source>
        <dbReference type="ARBA" id="ARBA00022989"/>
    </source>
</evidence>
<evidence type="ECO:0000313" key="9">
    <source>
        <dbReference type="Proteomes" id="UP000298603"/>
    </source>
</evidence>
<keyword evidence="6 7" id="KW-0472">Membrane</keyword>
<dbReference type="NCBIfam" id="TIGR00427">
    <property type="entry name" value="NAAT family transporter"/>
    <property type="match status" value="1"/>
</dbReference>
<evidence type="ECO:0000256" key="3">
    <source>
        <dbReference type="ARBA" id="ARBA00022475"/>
    </source>
</evidence>
<dbReference type="EMBL" id="CP032996">
    <property type="protein sequence ID" value="QCI27181.1"/>
    <property type="molecule type" value="Genomic_DNA"/>
</dbReference>
<comment type="similarity">
    <text evidence="2 7">Belongs to the UPF0056 (MarC) family.</text>
</comment>
<protein>
    <recommendedName>
        <fullName evidence="7">UPF0056 membrane protein</fullName>
    </recommendedName>
</protein>
<reference evidence="8 9" key="1">
    <citation type="submission" date="2018-10" db="EMBL/GenBank/DDBJ databases">
        <title>Comparative functional genomics of the obligate endosymbiont Buchnera aphidicola.</title>
        <authorList>
            <person name="Chong R.A."/>
        </authorList>
    </citation>
    <scope>NUCLEOTIDE SEQUENCE [LARGE SCALE GENOMIC DNA]</scope>
    <source>
        <strain evidence="8 9">Tma</strain>
    </source>
</reference>
<keyword evidence="5 7" id="KW-1133">Transmembrane helix</keyword>
<evidence type="ECO:0000256" key="4">
    <source>
        <dbReference type="ARBA" id="ARBA00022692"/>
    </source>
</evidence>
<organism evidence="8 9">
    <name type="scientific">Buchnera aphidicola</name>
    <name type="common">Therioaphis trifolii</name>
    <dbReference type="NCBI Taxonomy" id="1241884"/>
    <lineage>
        <taxon>Bacteria</taxon>
        <taxon>Pseudomonadati</taxon>
        <taxon>Pseudomonadota</taxon>
        <taxon>Gammaproteobacteria</taxon>
        <taxon>Enterobacterales</taxon>
        <taxon>Erwiniaceae</taxon>
        <taxon>Buchnera</taxon>
    </lineage>
</organism>
<feature type="transmembrane region" description="Helical" evidence="7">
    <location>
        <begin position="81"/>
        <end position="100"/>
    </location>
</feature>
<dbReference type="InterPro" id="IPR002771">
    <property type="entry name" value="Multi_antbiot-R_MarC"/>
</dbReference>
<keyword evidence="4 7" id="KW-0812">Transmembrane</keyword>
<feature type="transmembrane region" description="Helical" evidence="7">
    <location>
        <begin position="155"/>
        <end position="178"/>
    </location>
</feature>
<evidence type="ECO:0000256" key="6">
    <source>
        <dbReference type="ARBA" id="ARBA00023136"/>
    </source>
</evidence>
<comment type="subcellular location">
    <subcellularLocation>
        <location evidence="1 7">Cell membrane</location>
        <topology evidence="1 7">Multi-pass membrane protein</topology>
    </subcellularLocation>
</comment>
<dbReference type="NCBIfam" id="NF008320">
    <property type="entry name" value="PRK11111.1"/>
    <property type="match status" value="1"/>
</dbReference>